<dbReference type="GO" id="GO:0031514">
    <property type="term" value="C:motile cilium"/>
    <property type="evidence" value="ECO:0007669"/>
    <property type="project" value="UniProtKB-SubCell"/>
</dbReference>
<dbReference type="EMBL" id="SNRW01042856">
    <property type="protein sequence ID" value="KAA6330352.1"/>
    <property type="molecule type" value="Genomic_DNA"/>
</dbReference>
<feature type="compositionally biased region" description="Polar residues" evidence="1">
    <location>
        <begin position="178"/>
        <end position="197"/>
    </location>
</feature>
<dbReference type="Gene3D" id="2.60.40.10">
    <property type="entry name" value="Immunoglobulins"/>
    <property type="match status" value="1"/>
</dbReference>
<dbReference type="GO" id="GO:0005737">
    <property type="term" value="C:cytoplasm"/>
    <property type="evidence" value="ECO:0007669"/>
    <property type="project" value="UniProtKB-SubCell"/>
</dbReference>
<evidence type="ECO:0000259" key="2">
    <source>
        <dbReference type="Pfam" id="PF24816"/>
    </source>
</evidence>
<evidence type="ECO:0000256" key="1">
    <source>
        <dbReference type="SAM" id="MobiDB-lite"/>
    </source>
</evidence>
<feature type="non-terminal residue" evidence="4">
    <location>
        <position position="259"/>
    </location>
</feature>
<proteinExistence type="predicted"/>
<protein>
    <recommendedName>
        <fullName evidence="2">CFAP65-like ninth Ig-like domain-containing protein</fullName>
    </recommendedName>
</protein>
<gene>
    <name evidence="4" type="ORF">EZS28_053511</name>
    <name evidence="3" type="ORF">EZS28_053512</name>
</gene>
<dbReference type="PANTHER" id="PTHR46127:SF1">
    <property type="entry name" value="CILIA- AND FLAGELLA-ASSOCIATED PROTEIN 65"/>
    <property type="match status" value="1"/>
</dbReference>
<feature type="domain" description="CFAP65-like ninth Ig-like" evidence="2">
    <location>
        <begin position="7"/>
        <end position="122"/>
    </location>
</feature>
<feature type="domain" description="CFAP65-like ninth Ig-like" evidence="2">
    <location>
        <begin position="197"/>
        <end position="247"/>
    </location>
</feature>
<sequence>TGLGILPSAAVVDAYKVGMEKVALWKELSLDQVNEAFSKELSPADAEFNTYDGLLYTERGVELLGRLMHLPFFLGVAPIDSQPTQVFLCVQNNGRLPLDWRIRNPTDYDVRADNWVEERDLAAPASLIQQMQGLTGTGYPGVIGTTGTATTNKVESGDSGDGNDGSGGQGNANGQSARRQGNNGSVAKSFKQQQSPFNIEPREGHLEVGEECVVTFTLNHGVHGVHAQSYIWQLLGGGKQIVLQVSGITHTKQEPYLTF</sequence>
<feature type="compositionally biased region" description="Gly residues" evidence="1">
    <location>
        <begin position="159"/>
        <end position="171"/>
    </location>
</feature>
<dbReference type="InterPro" id="IPR052614">
    <property type="entry name" value="CFAP65"/>
</dbReference>
<evidence type="ECO:0000313" key="3">
    <source>
        <dbReference type="EMBL" id="KAA6330352.1"/>
    </source>
</evidence>
<comment type="caution">
    <text evidence="4">The sequence shown here is derived from an EMBL/GenBank/DDBJ whole genome shotgun (WGS) entry which is preliminary data.</text>
</comment>
<dbReference type="PANTHER" id="PTHR46127">
    <property type="entry name" value="CILIA- AND FLAGELLA-ASSOCIATED PROTEIN 65"/>
    <property type="match status" value="1"/>
</dbReference>
<dbReference type="Proteomes" id="UP000324800">
    <property type="component" value="Unassembled WGS sequence"/>
</dbReference>
<dbReference type="InterPro" id="IPR013783">
    <property type="entry name" value="Ig-like_fold"/>
</dbReference>
<name>A0A5J4R9D9_9EUKA</name>
<feature type="region of interest" description="Disordered" evidence="1">
    <location>
        <begin position="146"/>
        <end position="200"/>
    </location>
</feature>
<dbReference type="OrthoDB" id="415597at2759"/>
<evidence type="ECO:0000313" key="4">
    <source>
        <dbReference type="EMBL" id="KAA6330358.1"/>
    </source>
</evidence>
<dbReference type="EMBL" id="SNRW01042854">
    <property type="protein sequence ID" value="KAA6330358.1"/>
    <property type="molecule type" value="Genomic_DNA"/>
</dbReference>
<accession>A0A5J4R9D9</accession>
<dbReference type="AlphaFoldDB" id="A0A5J4R9D9"/>
<reference evidence="4 5" key="1">
    <citation type="submission" date="2019-03" db="EMBL/GenBank/DDBJ databases">
        <title>Single cell metagenomics reveals metabolic interactions within the superorganism composed of flagellate Streblomastix strix and complex community of Bacteroidetes bacteria on its surface.</title>
        <authorList>
            <person name="Treitli S.C."/>
            <person name="Kolisko M."/>
            <person name="Husnik F."/>
            <person name="Keeling P."/>
            <person name="Hampl V."/>
        </authorList>
    </citation>
    <scope>NUCLEOTIDE SEQUENCE [LARGE SCALE GENOMIC DNA]</scope>
    <source>
        <strain evidence="4">ST1C</strain>
    </source>
</reference>
<organism evidence="4 5">
    <name type="scientific">Streblomastix strix</name>
    <dbReference type="NCBI Taxonomy" id="222440"/>
    <lineage>
        <taxon>Eukaryota</taxon>
        <taxon>Metamonada</taxon>
        <taxon>Preaxostyla</taxon>
        <taxon>Oxymonadida</taxon>
        <taxon>Streblomastigidae</taxon>
        <taxon>Streblomastix</taxon>
    </lineage>
</organism>
<evidence type="ECO:0000313" key="5">
    <source>
        <dbReference type="Proteomes" id="UP000324800"/>
    </source>
</evidence>
<feature type="non-terminal residue" evidence="4">
    <location>
        <position position="1"/>
    </location>
</feature>
<dbReference type="InterPro" id="IPR056344">
    <property type="entry name" value="Ig_CFAP65-like_9th"/>
</dbReference>
<dbReference type="Pfam" id="PF24816">
    <property type="entry name" value="Ig_CFAP65__9th"/>
    <property type="match status" value="2"/>
</dbReference>